<evidence type="ECO:0000313" key="2">
    <source>
        <dbReference type="Proteomes" id="UP000267096"/>
    </source>
</evidence>
<proteinExistence type="predicted"/>
<sequence length="30" mass="3604">MIARLITNLCLFAVVTAEYLRFFNMPMYYV</sequence>
<evidence type="ECO:0000313" key="1">
    <source>
        <dbReference type="EMBL" id="VDK22638.1"/>
    </source>
</evidence>
<organism evidence="3">
    <name type="scientific">Anisakis simplex</name>
    <name type="common">Herring worm</name>
    <dbReference type="NCBI Taxonomy" id="6269"/>
    <lineage>
        <taxon>Eukaryota</taxon>
        <taxon>Metazoa</taxon>
        <taxon>Ecdysozoa</taxon>
        <taxon>Nematoda</taxon>
        <taxon>Chromadorea</taxon>
        <taxon>Rhabditida</taxon>
        <taxon>Spirurina</taxon>
        <taxon>Ascaridomorpha</taxon>
        <taxon>Ascaridoidea</taxon>
        <taxon>Anisakidae</taxon>
        <taxon>Anisakis</taxon>
        <taxon>Anisakis simplex complex</taxon>
    </lineage>
</organism>
<gene>
    <name evidence="1" type="ORF">ASIM_LOCUS3923</name>
</gene>
<dbReference type="EMBL" id="UYRR01006468">
    <property type="protein sequence ID" value="VDK22638.1"/>
    <property type="molecule type" value="Genomic_DNA"/>
</dbReference>
<name>A0A0M3J940_ANISI</name>
<reference evidence="1 2" key="2">
    <citation type="submission" date="2018-11" db="EMBL/GenBank/DDBJ databases">
        <authorList>
            <consortium name="Pathogen Informatics"/>
        </authorList>
    </citation>
    <scope>NUCLEOTIDE SEQUENCE [LARGE SCALE GENOMIC DNA]</scope>
</reference>
<evidence type="ECO:0000313" key="3">
    <source>
        <dbReference type="WBParaSite" id="ASIM_0000410101-mRNA-1"/>
    </source>
</evidence>
<dbReference type="Proteomes" id="UP000267096">
    <property type="component" value="Unassembled WGS sequence"/>
</dbReference>
<dbReference type="WBParaSite" id="ASIM_0000410101-mRNA-1">
    <property type="protein sequence ID" value="ASIM_0000410101-mRNA-1"/>
    <property type="gene ID" value="ASIM_0000410101"/>
</dbReference>
<accession>A0A0M3J940</accession>
<dbReference type="AlphaFoldDB" id="A0A0M3J940"/>
<reference evidence="3" key="1">
    <citation type="submission" date="2017-02" db="UniProtKB">
        <authorList>
            <consortium name="WormBaseParasite"/>
        </authorList>
    </citation>
    <scope>IDENTIFICATION</scope>
</reference>
<protein>
    <submittedName>
        <fullName evidence="3">CDP-diacylglycerol--serine O-phosphatidyltransferase</fullName>
    </submittedName>
</protein>
<keyword evidence="2" id="KW-1185">Reference proteome</keyword>